<dbReference type="Gene3D" id="3.30.56.110">
    <property type="entry name" value="Protein of unknown function DUF2237"/>
    <property type="match status" value="1"/>
</dbReference>
<name>A0ABS2BPK0_9NEIS</name>
<gene>
    <name evidence="1" type="ORF">JMJ54_14175</name>
</gene>
<reference evidence="1 2" key="1">
    <citation type="submission" date="2021-01" db="EMBL/GenBank/DDBJ databases">
        <title>Draft Genome Sequence and Polyhydroxyalkanoate Biosynthetic Potential of Jeongeupia naejangsanensis Type Strain DSM 24253.</title>
        <authorList>
            <person name="Turrini P."/>
            <person name="Artuso I."/>
            <person name="Lugli G.A."/>
            <person name="Frangipani E."/>
            <person name="Ventura M."/>
            <person name="Visca P."/>
        </authorList>
    </citation>
    <scope>NUCLEOTIDE SEQUENCE [LARGE SCALE GENOMIC DNA]</scope>
    <source>
        <strain evidence="1 2">DSM 24253</strain>
    </source>
</reference>
<dbReference type="RefSeq" id="WP_203539206.1">
    <property type="nucleotide sequence ID" value="NZ_JAESND010000007.1"/>
</dbReference>
<protein>
    <submittedName>
        <fullName evidence="1">DUF2237 domain-containing protein</fullName>
    </submittedName>
</protein>
<comment type="caution">
    <text evidence="1">The sequence shown here is derived from an EMBL/GenBank/DDBJ whole genome shotgun (WGS) entry which is preliminary data.</text>
</comment>
<dbReference type="PANTHER" id="PTHR37466">
    <property type="entry name" value="SLR1628 PROTEIN"/>
    <property type="match status" value="1"/>
</dbReference>
<accession>A0ABS2BPK0</accession>
<dbReference type="PANTHER" id="PTHR37466:SF1">
    <property type="entry name" value="SLR1628 PROTEIN"/>
    <property type="match status" value="1"/>
</dbReference>
<keyword evidence="2" id="KW-1185">Reference proteome</keyword>
<dbReference type="Proteomes" id="UP000809431">
    <property type="component" value="Unassembled WGS sequence"/>
</dbReference>
<sequence length="124" mass="13319">MANGRFNVLGEPLVPCSITPLTGFRRDGCCAEHADDPGQHTVCTRLTGDFLAFSREQGNDLSTPRPEYGFPGLKPGDHWCVCAARWVEALLAGHAPPIILAATDESILDAVSLETLVAYAVDRP</sequence>
<dbReference type="Pfam" id="PF09996">
    <property type="entry name" value="DUF2237"/>
    <property type="match status" value="1"/>
</dbReference>
<evidence type="ECO:0000313" key="1">
    <source>
        <dbReference type="EMBL" id="MBM3116978.1"/>
    </source>
</evidence>
<dbReference type="EMBL" id="JAESND010000007">
    <property type="protein sequence ID" value="MBM3116978.1"/>
    <property type="molecule type" value="Genomic_DNA"/>
</dbReference>
<dbReference type="InterPro" id="IPR018714">
    <property type="entry name" value="DUF2237"/>
</dbReference>
<proteinExistence type="predicted"/>
<evidence type="ECO:0000313" key="2">
    <source>
        <dbReference type="Proteomes" id="UP000809431"/>
    </source>
</evidence>
<organism evidence="1 2">
    <name type="scientific">Jeongeupia naejangsanensis</name>
    <dbReference type="NCBI Taxonomy" id="613195"/>
    <lineage>
        <taxon>Bacteria</taxon>
        <taxon>Pseudomonadati</taxon>
        <taxon>Pseudomonadota</taxon>
        <taxon>Betaproteobacteria</taxon>
        <taxon>Neisseriales</taxon>
        <taxon>Chitinibacteraceae</taxon>
        <taxon>Jeongeupia</taxon>
    </lineage>
</organism>